<keyword evidence="1" id="KW-0812">Transmembrane</keyword>
<evidence type="ECO:0000256" key="1">
    <source>
        <dbReference type="SAM" id="Phobius"/>
    </source>
</evidence>
<dbReference type="Proteomes" id="UP000534388">
    <property type="component" value="Unassembled WGS sequence"/>
</dbReference>
<dbReference type="EMBL" id="JACEZT010000012">
    <property type="protein sequence ID" value="MBA5638975.1"/>
    <property type="molecule type" value="Genomic_DNA"/>
</dbReference>
<sequence>MVKRTGSIAGEQVQARKLARARQAGMTRPMVAAAAAVLVLMAGAGLYYVKSGPATQSAADEAANHPAPPPEAGPIQKDSKTVNQLMNLAISHIEQGNLDEAEKDLQAARAHAPQQPLVAYNTAILRVKQHRMDDALRELEASFAAGFSYFDQLDMDNDLDPLRDDPRFVALVAKYRKPAPAK</sequence>
<protein>
    <recommendedName>
        <fullName evidence="4">Tetratricopeptide repeat protein</fullName>
    </recommendedName>
</protein>
<keyword evidence="3" id="KW-1185">Reference proteome</keyword>
<comment type="caution">
    <text evidence="2">The sequence shown here is derived from an EMBL/GenBank/DDBJ whole genome shotgun (WGS) entry which is preliminary data.</text>
</comment>
<accession>A0A7W2EUU6</accession>
<keyword evidence="1" id="KW-0472">Membrane</keyword>
<evidence type="ECO:0000313" key="2">
    <source>
        <dbReference type="EMBL" id="MBA5638975.1"/>
    </source>
</evidence>
<reference evidence="2 3" key="1">
    <citation type="submission" date="2020-07" db="EMBL/GenBank/DDBJ databases">
        <title>Novel species isolated from subtropical streams in China.</title>
        <authorList>
            <person name="Lu H."/>
        </authorList>
    </citation>
    <scope>NUCLEOTIDE SEQUENCE [LARGE SCALE GENOMIC DNA]</scope>
    <source>
        <strain evidence="2 3">LX20W</strain>
    </source>
</reference>
<dbReference type="SUPFAM" id="SSF48452">
    <property type="entry name" value="TPR-like"/>
    <property type="match status" value="1"/>
</dbReference>
<dbReference type="NCBIfam" id="NF047558">
    <property type="entry name" value="TPR_END_plus"/>
    <property type="match status" value="1"/>
</dbReference>
<name>A0A7W2EUU6_9BURK</name>
<evidence type="ECO:0008006" key="4">
    <source>
        <dbReference type="Google" id="ProtNLM"/>
    </source>
</evidence>
<evidence type="ECO:0000313" key="3">
    <source>
        <dbReference type="Proteomes" id="UP000534388"/>
    </source>
</evidence>
<dbReference type="Pfam" id="PF14559">
    <property type="entry name" value="TPR_19"/>
    <property type="match status" value="1"/>
</dbReference>
<proteinExistence type="predicted"/>
<keyword evidence="1" id="KW-1133">Transmembrane helix</keyword>
<dbReference type="RefSeq" id="WP_182165042.1">
    <property type="nucleotide sequence ID" value="NZ_JACEZT010000012.1"/>
</dbReference>
<organism evidence="2 3">
    <name type="scientific">Rugamonas brunnea</name>
    <dbReference type="NCBI Taxonomy" id="2758569"/>
    <lineage>
        <taxon>Bacteria</taxon>
        <taxon>Pseudomonadati</taxon>
        <taxon>Pseudomonadota</taxon>
        <taxon>Betaproteobacteria</taxon>
        <taxon>Burkholderiales</taxon>
        <taxon>Oxalobacteraceae</taxon>
        <taxon>Telluria group</taxon>
        <taxon>Rugamonas</taxon>
    </lineage>
</organism>
<dbReference type="AlphaFoldDB" id="A0A7W2EUU6"/>
<gene>
    <name evidence="2" type="ORF">H3H37_18095</name>
</gene>
<dbReference type="Gene3D" id="1.25.40.10">
    <property type="entry name" value="Tetratricopeptide repeat domain"/>
    <property type="match status" value="1"/>
</dbReference>
<dbReference type="InterPro" id="IPR011990">
    <property type="entry name" value="TPR-like_helical_dom_sf"/>
</dbReference>
<feature type="transmembrane region" description="Helical" evidence="1">
    <location>
        <begin position="30"/>
        <end position="49"/>
    </location>
</feature>